<sequence>MFPQTPLTMQDSAWCKNHYTAKESAKSTINMQDVAYLLIQKPNPFKKRVRFS</sequence>
<accession>A0AAN0TA21</accession>
<proteinExistence type="predicted"/>
<organism evidence="1 2">
    <name type="scientific">Heyndrickxia coagulans</name>
    <name type="common">Weizmannia coagulans</name>
    <dbReference type="NCBI Taxonomy" id="1398"/>
    <lineage>
        <taxon>Bacteria</taxon>
        <taxon>Bacillati</taxon>
        <taxon>Bacillota</taxon>
        <taxon>Bacilli</taxon>
        <taxon>Bacillales</taxon>
        <taxon>Bacillaceae</taxon>
        <taxon>Heyndrickxia</taxon>
    </lineage>
</organism>
<protein>
    <submittedName>
        <fullName evidence="1">Uncharacterized protein</fullName>
    </submittedName>
</protein>
<dbReference type="EMBL" id="CP010525">
    <property type="protein sequence ID" value="AJO24505.1"/>
    <property type="molecule type" value="Genomic_DNA"/>
</dbReference>
<gene>
    <name evidence="1" type="ORF">SB48_HM08orf05897</name>
</gene>
<dbReference type="Proteomes" id="UP000032024">
    <property type="component" value="Chromosome"/>
</dbReference>
<name>A0AAN0TA21_HEYCO</name>
<reference evidence="2" key="1">
    <citation type="submission" date="2015-01" db="EMBL/GenBank/DDBJ databases">
        <title>Comparative genome analysis of Bacillus coagulans HM-08, Clostridium butyricum HM-68, Bacillus subtilis HM-66 and Bacillus paralicheniformis BL-09.</title>
        <authorList>
            <person name="Zhang H."/>
        </authorList>
    </citation>
    <scope>NUCLEOTIDE SEQUENCE [LARGE SCALE GENOMIC DNA]</scope>
    <source>
        <strain evidence="2">HM-08</strain>
    </source>
</reference>
<evidence type="ECO:0000313" key="2">
    <source>
        <dbReference type="Proteomes" id="UP000032024"/>
    </source>
</evidence>
<evidence type="ECO:0000313" key="1">
    <source>
        <dbReference type="EMBL" id="AJO24505.1"/>
    </source>
</evidence>
<dbReference type="AlphaFoldDB" id="A0AAN0TA21"/>
<keyword evidence="2" id="KW-1185">Reference proteome</keyword>